<keyword evidence="15" id="KW-0482">Metalloprotease</keyword>
<keyword evidence="17" id="KW-0325">Glycoprotein</keyword>
<evidence type="ECO:0000256" key="16">
    <source>
        <dbReference type="ARBA" id="ARBA00023145"/>
    </source>
</evidence>
<evidence type="ECO:0000256" key="7">
    <source>
        <dbReference type="ARBA" id="ARBA00022645"/>
    </source>
</evidence>
<evidence type="ECO:0000256" key="11">
    <source>
        <dbReference type="ARBA" id="ARBA00022801"/>
    </source>
</evidence>
<evidence type="ECO:0000313" key="24">
    <source>
        <dbReference type="EMBL" id="MBB6069337.1"/>
    </source>
</evidence>
<evidence type="ECO:0000256" key="2">
    <source>
        <dbReference type="ARBA" id="ARBA00004371"/>
    </source>
</evidence>
<keyword evidence="12" id="KW-0256">Endoplasmic reticulum</keyword>
<evidence type="ECO:0000256" key="12">
    <source>
        <dbReference type="ARBA" id="ARBA00022824"/>
    </source>
</evidence>
<evidence type="ECO:0000256" key="22">
    <source>
        <dbReference type="SAM" id="SignalP"/>
    </source>
</evidence>
<dbReference type="GO" id="GO:0005764">
    <property type="term" value="C:lysosome"/>
    <property type="evidence" value="ECO:0007669"/>
    <property type="project" value="UniProtKB-SubCell"/>
</dbReference>
<evidence type="ECO:0000256" key="19">
    <source>
        <dbReference type="ARBA" id="ARBA00025833"/>
    </source>
</evidence>
<dbReference type="AlphaFoldDB" id="A0A841GL64"/>
<organism evidence="24 25">
    <name type="scientific">Longimicrobium terrae</name>
    <dbReference type="NCBI Taxonomy" id="1639882"/>
    <lineage>
        <taxon>Bacteria</taxon>
        <taxon>Pseudomonadati</taxon>
        <taxon>Gemmatimonadota</taxon>
        <taxon>Longimicrobiia</taxon>
        <taxon>Longimicrobiales</taxon>
        <taxon>Longimicrobiaceae</taxon>
        <taxon>Longimicrobium</taxon>
    </lineage>
</organism>
<gene>
    <name evidence="24" type="ORF">HNQ61_000952</name>
</gene>
<dbReference type="Proteomes" id="UP000582837">
    <property type="component" value="Unassembled WGS sequence"/>
</dbReference>
<keyword evidence="6" id="KW-0964">Secreted</keyword>
<keyword evidence="25" id="KW-1185">Reference proteome</keyword>
<evidence type="ECO:0000256" key="14">
    <source>
        <dbReference type="ARBA" id="ARBA00023034"/>
    </source>
</evidence>
<dbReference type="EMBL" id="JACHIA010000002">
    <property type="protein sequence ID" value="MBB6069337.1"/>
    <property type="molecule type" value="Genomic_DNA"/>
</dbReference>
<dbReference type="SUPFAM" id="SSF53187">
    <property type="entry name" value="Zn-dependent exopeptidases"/>
    <property type="match status" value="1"/>
</dbReference>
<dbReference type="GO" id="GO:0070573">
    <property type="term" value="F:metallodipeptidase activity"/>
    <property type="evidence" value="ECO:0007669"/>
    <property type="project" value="InterPro"/>
</dbReference>
<reference evidence="24 25" key="1">
    <citation type="submission" date="2020-08" db="EMBL/GenBank/DDBJ databases">
        <title>Genomic Encyclopedia of Type Strains, Phase IV (KMG-IV): sequencing the most valuable type-strain genomes for metagenomic binning, comparative biology and taxonomic classification.</title>
        <authorList>
            <person name="Goeker M."/>
        </authorList>
    </citation>
    <scope>NUCLEOTIDE SEQUENCE [LARGE SCALE GENOMIC DNA]</scope>
    <source>
        <strain evidence="24 25">DSM 29007</strain>
    </source>
</reference>
<dbReference type="PANTHER" id="PTHR12053:SF3">
    <property type="entry name" value="CARBOXYPEPTIDASE Q"/>
    <property type="match status" value="1"/>
</dbReference>
<keyword evidence="7" id="KW-0121">Carboxypeptidase</keyword>
<keyword evidence="9" id="KW-0479">Metal-binding</keyword>
<feature type="signal peptide" evidence="22">
    <location>
        <begin position="1"/>
        <end position="21"/>
    </location>
</feature>
<dbReference type="RefSeq" id="WP_170037843.1">
    <property type="nucleotide sequence ID" value="NZ_JABDTL010000002.1"/>
</dbReference>
<evidence type="ECO:0000259" key="23">
    <source>
        <dbReference type="Pfam" id="PF04389"/>
    </source>
</evidence>
<feature type="region of interest" description="Disordered" evidence="21">
    <location>
        <begin position="494"/>
        <end position="524"/>
    </location>
</feature>
<dbReference type="GO" id="GO:0004180">
    <property type="term" value="F:carboxypeptidase activity"/>
    <property type="evidence" value="ECO:0007669"/>
    <property type="project" value="UniProtKB-KW"/>
</dbReference>
<evidence type="ECO:0000256" key="1">
    <source>
        <dbReference type="ARBA" id="ARBA00004240"/>
    </source>
</evidence>
<evidence type="ECO:0000256" key="6">
    <source>
        <dbReference type="ARBA" id="ARBA00022525"/>
    </source>
</evidence>
<keyword evidence="11" id="KW-0378">Hydrolase</keyword>
<keyword evidence="18" id="KW-0458">Lysosome</keyword>
<name>A0A841GL64_9BACT</name>
<feature type="chain" id="PRO_5032271970" description="Carboxypeptidase Q" evidence="22">
    <location>
        <begin position="22"/>
        <end position="524"/>
    </location>
</feature>
<comment type="caution">
    <text evidence="24">The sequence shown here is derived from an EMBL/GenBank/DDBJ whole genome shotgun (WGS) entry which is preliminary data.</text>
</comment>
<protein>
    <recommendedName>
        <fullName evidence="5">Carboxypeptidase Q</fullName>
    </recommendedName>
    <alternativeName>
        <fullName evidence="20">Plasma glutamate carboxypeptidase</fullName>
    </alternativeName>
</protein>
<comment type="subunit">
    <text evidence="19">Homodimer. The monomeric form is inactive while the homodimer is active.</text>
</comment>
<dbReference type="GO" id="GO:0046872">
    <property type="term" value="F:metal ion binding"/>
    <property type="evidence" value="ECO:0007669"/>
    <property type="project" value="UniProtKB-KW"/>
</dbReference>
<keyword evidence="14" id="KW-0333">Golgi apparatus</keyword>
<evidence type="ECO:0000256" key="9">
    <source>
        <dbReference type="ARBA" id="ARBA00022723"/>
    </source>
</evidence>
<dbReference type="GO" id="GO:0005576">
    <property type="term" value="C:extracellular region"/>
    <property type="evidence" value="ECO:0007669"/>
    <property type="project" value="UniProtKB-SubCell"/>
</dbReference>
<dbReference type="PANTHER" id="PTHR12053">
    <property type="entry name" value="PROTEASE FAMILY M28 PLASMA GLUTAMATE CARBOXYPEPTIDASE-RELATED"/>
    <property type="match status" value="1"/>
</dbReference>
<keyword evidence="8" id="KW-0645">Protease</keyword>
<accession>A0A841GL64</accession>
<evidence type="ECO:0000256" key="3">
    <source>
        <dbReference type="ARBA" id="ARBA00004555"/>
    </source>
</evidence>
<dbReference type="Gene3D" id="3.40.630.10">
    <property type="entry name" value="Zn peptidases"/>
    <property type="match status" value="1"/>
</dbReference>
<proteinExistence type="predicted"/>
<keyword evidence="13" id="KW-0862">Zinc</keyword>
<evidence type="ECO:0000313" key="25">
    <source>
        <dbReference type="Proteomes" id="UP000582837"/>
    </source>
</evidence>
<evidence type="ECO:0000256" key="17">
    <source>
        <dbReference type="ARBA" id="ARBA00023180"/>
    </source>
</evidence>
<dbReference type="InterPro" id="IPR007484">
    <property type="entry name" value="Peptidase_M28"/>
</dbReference>
<dbReference type="Gene3D" id="3.50.30.30">
    <property type="match status" value="1"/>
</dbReference>
<evidence type="ECO:0000256" key="10">
    <source>
        <dbReference type="ARBA" id="ARBA00022729"/>
    </source>
</evidence>
<dbReference type="GO" id="GO:0006508">
    <property type="term" value="P:proteolysis"/>
    <property type="evidence" value="ECO:0007669"/>
    <property type="project" value="UniProtKB-KW"/>
</dbReference>
<keyword evidence="10 22" id="KW-0732">Signal</keyword>
<sequence length="524" mass="57809">MKRTVLAALAAAAVLSAPAAAQPQWTTTDPVLRAIWEEEMQRSQLQTLGQALMDSIGPRLTASPGMEAAQRWAIAQYAQWGITARTERYGTWRGWRRGITHIDLMTPRVRSLEGQMLSWSPGTRGPVTAGVVTLPDFADSTAFAAWLPTVRGKFVMTSFAQPTCRPDDNWARWAVAADWERYRAARTAEMTAFNQRLARAGTNGRDLPTKLEQAGAVGVVTSLWSQGWGVDKIFNARTRQVPTVDLSCEDYGLVWRLSMNGDAPTLRMEAEAEFTGEEVPVSNVVAEVRGRRKPNEYIMLSAHFDSWDGGSGATDNGTGTLVMMEAMRILQKVYPRPNRTILSGHWSGEELGLVGSRAFAEDHPDVVRGLHVLFNQDNGTGRVRNIPMQGFTQTAPVWRRWLAAMPAFVTDSVQIDDPGAPGGGGSDHASFVCHGAPAFMLGSLSWDYGSYTWHTNRDTYDKISWDDVQRNAMMVAMLVYLADQEQAPLPRTQRTDFPVNQQTGQPGSWPACTAPFRSAAQSTR</sequence>
<dbReference type="Pfam" id="PF04389">
    <property type="entry name" value="Peptidase_M28"/>
    <property type="match status" value="1"/>
</dbReference>
<evidence type="ECO:0000256" key="5">
    <source>
        <dbReference type="ARBA" id="ARBA00014116"/>
    </source>
</evidence>
<evidence type="ECO:0000256" key="21">
    <source>
        <dbReference type="SAM" id="MobiDB-lite"/>
    </source>
</evidence>
<evidence type="ECO:0000256" key="18">
    <source>
        <dbReference type="ARBA" id="ARBA00023228"/>
    </source>
</evidence>
<keyword evidence="16" id="KW-0865">Zymogen</keyword>
<evidence type="ECO:0000256" key="20">
    <source>
        <dbReference type="ARBA" id="ARBA00033328"/>
    </source>
</evidence>
<comment type="subcellular location">
    <subcellularLocation>
        <location evidence="1">Endoplasmic reticulum</location>
    </subcellularLocation>
    <subcellularLocation>
        <location evidence="3">Golgi apparatus</location>
    </subcellularLocation>
    <subcellularLocation>
        <location evidence="2">Lysosome</location>
    </subcellularLocation>
    <subcellularLocation>
        <location evidence="4">Secreted</location>
    </subcellularLocation>
</comment>
<evidence type="ECO:0000256" key="15">
    <source>
        <dbReference type="ARBA" id="ARBA00023049"/>
    </source>
</evidence>
<feature type="domain" description="Peptidase M28" evidence="23">
    <location>
        <begin position="283"/>
        <end position="478"/>
    </location>
</feature>
<evidence type="ECO:0000256" key="13">
    <source>
        <dbReference type="ARBA" id="ARBA00022833"/>
    </source>
</evidence>
<evidence type="ECO:0000256" key="4">
    <source>
        <dbReference type="ARBA" id="ARBA00004613"/>
    </source>
</evidence>
<evidence type="ECO:0000256" key="8">
    <source>
        <dbReference type="ARBA" id="ARBA00022670"/>
    </source>
</evidence>
<dbReference type="InterPro" id="IPR039866">
    <property type="entry name" value="CPQ"/>
</dbReference>